<comment type="caution">
    <text evidence="1">The sequence shown here is derived from an EMBL/GenBank/DDBJ whole genome shotgun (WGS) entry which is preliminary data.</text>
</comment>
<accession>A0A9Q1DFD1</accession>
<dbReference type="OrthoDB" id="419317at2759"/>
<sequence>MTTEQQEPEKRYNPRDSTLRFVTRQDDITLDDDPDTLRAEMSLLDQGQHVFRCPALKDGTVQKCGAEWPYQEVRKLAVLTAAEQGHFETALAALARCTEHCEFKSCPGCQTCVERADQTNLCVRCTVCSAETGRAYEFCWQCLQLWKGPAPRFNRCDNQSCTNKDLELLEKCKTTSLHQVEGVSACPSLRACPTCGQVLEHDRTGCKNILCSRCQVEFCFVCLKLTPVCLDTSSHFRACKDGVAPRQTSIPSWNRSGS</sequence>
<gene>
    <name evidence="1" type="ORF">COCON_G00113610</name>
</gene>
<dbReference type="Proteomes" id="UP001152803">
    <property type="component" value="Unassembled WGS sequence"/>
</dbReference>
<reference evidence="1" key="1">
    <citation type="journal article" date="2023" name="Science">
        <title>Genome structures resolve the early diversification of teleost fishes.</title>
        <authorList>
            <person name="Parey E."/>
            <person name="Louis A."/>
            <person name="Montfort J."/>
            <person name="Bouchez O."/>
            <person name="Roques C."/>
            <person name="Iampietro C."/>
            <person name="Lluch J."/>
            <person name="Castinel A."/>
            <person name="Donnadieu C."/>
            <person name="Desvignes T."/>
            <person name="Floi Bucao C."/>
            <person name="Jouanno E."/>
            <person name="Wen M."/>
            <person name="Mejri S."/>
            <person name="Dirks R."/>
            <person name="Jansen H."/>
            <person name="Henkel C."/>
            <person name="Chen W.J."/>
            <person name="Zahm M."/>
            <person name="Cabau C."/>
            <person name="Klopp C."/>
            <person name="Thompson A.W."/>
            <person name="Robinson-Rechavi M."/>
            <person name="Braasch I."/>
            <person name="Lecointre G."/>
            <person name="Bobe J."/>
            <person name="Postlethwait J.H."/>
            <person name="Berthelot C."/>
            <person name="Roest Crollius H."/>
            <person name="Guiguen Y."/>
        </authorList>
    </citation>
    <scope>NUCLEOTIDE SEQUENCE</scope>
    <source>
        <strain evidence="1">Concon-B</strain>
    </source>
</reference>
<dbReference type="SUPFAM" id="SSF57850">
    <property type="entry name" value="RING/U-box"/>
    <property type="match status" value="1"/>
</dbReference>
<organism evidence="1 2">
    <name type="scientific">Conger conger</name>
    <name type="common">Conger eel</name>
    <name type="synonym">Muraena conger</name>
    <dbReference type="NCBI Taxonomy" id="82655"/>
    <lineage>
        <taxon>Eukaryota</taxon>
        <taxon>Metazoa</taxon>
        <taxon>Chordata</taxon>
        <taxon>Craniata</taxon>
        <taxon>Vertebrata</taxon>
        <taxon>Euteleostomi</taxon>
        <taxon>Actinopterygii</taxon>
        <taxon>Neopterygii</taxon>
        <taxon>Teleostei</taxon>
        <taxon>Anguilliformes</taxon>
        <taxon>Congridae</taxon>
        <taxon>Conger</taxon>
    </lineage>
</organism>
<evidence type="ECO:0008006" key="3">
    <source>
        <dbReference type="Google" id="ProtNLM"/>
    </source>
</evidence>
<name>A0A9Q1DFD1_CONCO</name>
<evidence type="ECO:0000313" key="1">
    <source>
        <dbReference type="EMBL" id="KAJ8268754.1"/>
    </source>
</evidence>
<dbReference type="EMBL" id="JAFJMO010000008">
    <property type="protein sequence ID" value="KAJ8268754.1"/>
    <property type="molecule type" value="Genomic_DNA"/>
</dbReference>
<keyword evidence="2" id="KW-1185">Reference proteome</keyword>
<evidence type="ECO:0000313" key="2">
    <source>
        <dbReference type="Proteomes" id="UP001152803"/>
    </source>
</evidence>
<dbReference type="AlphaFoldDB" id="A0A9Q1DFD1"/>
<protein>
    <recommendedName>
        <fullName evidence="3">RBR-type E3 ubiquitin transferase</fullName>
    </recommendedName>
</protein>
<proteinExistence type="predicted"/>
<dbReference type="Pfam" id="PF22191">
    <property type="entry name" value="IBR_1"/>
    <property type="match status" value="1"/>
</dbReference>